<sequence>MSTTPAAHTTPAQPVKQAYAPQNTPLSTGQTRRTTSSSAKQLPLALTASGLTRRQQRDKARLKNGDEKSKDNPTTPAQQQIGRQ</sequence>
<name>A0AAV0XMS7_9HEMI</name>
<dbReference type="Proteomes" id="UP001160148">
    <property type="component" value="Unassembled WGS sequence"/>
</dbReference>
<proteinExistence type="predicted"/>
<reference evidence="2 3" key="1">
    <citation type="submission" date="2023-01" db="EMBL/GenBank/DDBJ databases">
        <authorList>
            <person name="Whitehead M."/>
        </authorList>
    </citation>
    <scope>NUCLEOTIDE SEQUENCE [LARGE SCALE GENOMIC DNA]</scope>
</reference>
<protein>
    <submittedName>
        <fullName evidence="2">Uncharacterized protein</fullName>
    </submittedName>
</protein>
<dbReference type="EMBL" id="CARXXK010000040">
    <property type="protein sequence ID" value="CAI6369755.1"/>
    <property type="molecule type" value="Genomic_DNA"/>
</dbReference>
<evidence type="ECO:0000313" key="2">
    <source>
        <dbReference type="EMBL" id="CAI6369755.1"/>
    </source>
</evidence>
<evidence type="ECO:0000256" key="1">
    <source>
        <dbReference type="SAM" id="MobiDB-lite"/>
    </source>
</evidence>
<feature type="compositionally biased region" description="Basic and acidic residues" evidence="1">
    <location>
        <begin position="55"/>
        <end position="71"/>
    </location>
</feature>
<evidence type="ECO:0000313" key="3">
    <source>
        <dbReference type="Proteomes" id="UP001160148"/>
    </source>
</evidence>
<organism evidence="2 3">
    <name type="scientific">Macrosiphum euphorbiae</name>
    <name type="common">potato aphid</name>
    <dbReference type="NCBI Taxonomy" id="13131"/>
    <lineage>
        <taxon>Eukaryota</taxon>
        <taxon>Metazoa</taxon>
        <taxon>Ecdysozoa</taxon>
        <taxon>Arthropoda</taxon>
        <taxon>Hexapoda</taxon>
        <taxon>Insecta</taxon>
        <taxon>Pterygota</taxon>
        <taxon>Neoptera</taxon>
        <taxon>Paraneoptera</taxon>
        <taxon>Hemiptera</taxon>
        <taxon>Sternorrhyncha</taxon>
        <taxon>Aphidomorpha</taxon>
        <taxon>Aphidoidea</taxon>
        <taxon>Aphididae</taxon>
        <taxon>Macrosiphini</taxon>
        <taxon>Macrosiphum</taxon>
    </lineage>
</organism>
<feature type="region of interest" description="Disordered" evidence="1">
    <location>
        <begin position="1"/>
        <end position="84"/>
    </location>
</feature>
<gene>
    <name evidence="2" type="ORF">MEUPH1_LOCUS23956</name>
</gene>
<feature type="compositionally biased region" description="Low complexity" evidence="1">
    <location>
        <begin position="1"/>
        <end position="14"/>
    </location>
</feature>
<keyword evidence="3" id="KW-1185">Reference proteome</keyword>
<feature type="compositionally biased region" description="Polar residues" evidence="1">
    <location>
        <begin position="72"/>
        <end position="84"/>
    </location>
</feature>
<dbReference type="AlphaFoldDB" id="A0AAV0XMS7"/>
<accession>A0AAV0XMS7</accession>
<comment type="caution">
    <text evidence="2">The sequence shown here is derived from an EMBL/GenBank/DDBJ whole genome shotgun (WGS) entry which is preliminary data.</text>
</comment>
<feature type="compositionally biased region" description="Low complexity" evidence="1">
    <location>
        <begin position="27"/>
        <end position="38"/>
    </location>
</feature>